<dbReference type="GO" id="GO:0046952">
    <property type="term" value="P:ketone body catabolic process"/>
    <property type="evidence" value="ECO:0007669"/>
    <property type="project" value="InterPro"/>
</dbReference>
<comment type="pathway">
    <text evidence="3">Ketone metabolism; succinyl-CoA degradation; acetoacetyl-CoA from succinyl-CoA: step 1/1.</text>
</comment>
<dbReference type="InterPro" id="IPR012791">
    <property type="entry name" value="3-oxoacid_CoA-transf_B"/>
</dbReference>
<evidence type="ECO:0000313" key="7">
    <source>
        <dbReference type="Proteomes" id="UP000777482"/>
    </source>
</evidence>
<name>A0A9P6VZL4_RHOMI</name>
<keyword evidence="2 3" id="KW-0808">Transferase</keyword>
<evidence type="ECO:0000256" key="3">
    <source>
        <dbReference type="PIRNR" id="PIRNR000858"/>
    </source>
</evidence>
<dbReference type="Proteomes" id="UP000777482">
    <property type="component" value="Unassembled WGS sequence"/>
</dbReference>
<dbReference type="FunFam" id="3.40.1080.10:FF:000001">
    <property type="entry name" value="Succinyl-coa:3-ketoacid-coenzyme a transferase subunit b"/>
    <property type="match status" value="1"/>
</dbReference>
<dbReference type="EC" id="2.8.3.5" evidence="3"/>
<dbReference type="OrthoDB" id="1933379at2759"/>
<evidence type="ECO:0000256" key="2">
    <source>
        <dbReference type="ARBA" id="ARBA00022679"/>
    </source>
</evidence>
<feature type="region of interest" description="Disordered" evidence="5">
    <location>
        <begin position="280"/>
        <end position="306"/>
    </location>
</feature>
<dbReference type="PIRSF" id="PIRSF000858">
    <property type="entry name" value="SCOT-t"/>
    <property type="match status" value="1"/>
</dbReference>
<proteinExistence type="inferred from homology"/>
<dbReference type="NCBIfam" id="TIGR02428">
    <property type="entry name" value="pcaJ_scoB_fam"/>
    <property type="match status" value="1"/>
</dbReference>
<dbReference type="Gene3D" id="3.40.1080.10">
    <property type="entry name" value="Glutaconate Coenzyme A-transferase"/>
    <property type="match status" value="2"/>
</dbReference>
<protein>
    <recommendedName>
        <fullName evidence="3">Succinyl-CoA:3-ketoacid-coenzyme A transferase</fullName>
        <ecNumber evidence="3">2.8.3.5</ecNumber>
    </recommendedName>
</protein>
<dbReference type="PANTHER" id="PTHR13707:SF60">
    <property type="entry name" value="ACETATE COA-TRANSFERASE SUBUNIT ALPHA"/>
    <property type="match status" value="1"/>
</dbReference>
<dbReference type="GO" id="GO:0008260">
    <property type="term" value="F:succinyl-CoA:3-oxo-acid CoA-transferase activity"/>
    <property type="evidence" value="ECO:0007669"/>
    <property type="project" value="UniProtKB-EC"/>
</dbReference>
<feature type="active site" description="5-glutamyl coenzyme A thioester intermediate" evidence="4">
    <location>
        <position position="350"/>
    </location>
</feature>
<dbReference type="InterPro" id="IPR004165">
    <property type="entry name" value="CoA_trans_fam_I"/>
</dbReference>
<comment type="similarity">
    <text evidence="1 3">Belongs to the 3-oxoacid CoA-transferase family.</text>
</comment>
<dbReference type="Pfam" id="PF01144">
    <property type="entry name" value="CoA_trans"/>
    <property type="match status" value="2"/>
</dbReference>
<dbReference type="InterPro" id="IPR014388">
    <property type="entry name" value="3-oxoacid_CoA-transferase"/>
</dbReference>
<evidence type="ECO:0000313" key="6">
    <source>
        <dbReference type="EMBL" id="KAG0659696.1"/>
    </source>
</evidence>
<comment type="catalytic activity">
    <reaction evidence="3">
        <text>a 3-oxo acid + succinyl-CoA = a 3-oxoacyl-CoA + succinate</text>
        <dbReference type="Rhea" id="RHEA:24564"/>
        <dbReference type="ChEBI" id="CHEBI:30031"/>
        <dbReference type="ChEBI" id="CHEBI:35973"/>
        <dbReference type="ChEBI" id="CHEBI:57292"/>
        <dbReference type="ChEBI" id="CHEBI:90726"/>
        <dbReference type="EC" id="2.8.3.5"/>
    </reaction>
</comment>
<dbReference type="SMART" id="SM00882">
    <property type="entry name" value="CoA_trans"/>
    <property type="match status" value="2"/>
</dbReference>
<comment type="function">
    <text evidence="3">Key enzyme for ketone body catabolism. Transfers the CoA moiety from succinate to acetoacetate. Formation of the enzyme-CoA intermediate proceeds via an unstable anhydride species formed between the carboxylate groups of the enzyme and substrate.</text>
</comment>
<evidence type="ECO:0000256" key="4">
    <source>
        <dbReference type="PIRSR" id="PIRSR000858-1"/>
    </source>
</evidence>
<sequence>MLSSSRRLVTRLAFPPASARAFSRTAARFDVKSSVSKIWPSAEEAVKDVKGDSIVLSGGFGLCGTADTLIGALAKRPEVKNLTCVSNNAGVGKFGLGALLQSGQIAKMIASYLGANKHFEKLYLDGKVSLELTPQGTLAERCRAGGAGIPAFFTPSGYGTAVQTGEIPIKYKEGTQQEIEVPGKPREVREFNGRGYLMEEAIIGDYALVKVWKADEYGNCVFRYAAQNFSGAMARSARMTIVEAEEIVPIGSLDPNHVHLPGIFVDRVVQSTAPKQVEVEVLREETSSDSDSSASSTASTKSEARLRRERIVKRAAKELKEGMYVNLGVGMPMLAPSFLEPGTVIHMQSENGILGMGPYPTKDEVDPDIINAGKETVTLLPGAATFDSTESFAMIRGGHVDVSMLGAMQVSASGDLANYMIPGKMVKGMGGAMDLVSNPDATKVVVVMDHVAKGGKPKIFDECSLPLTGVNCVSTIITDLCVFQVDRKNKKLILTELAAGVTEEEVRKNTAAKFEVSPDLVTMDA</sequence>
<dbReference type="EMBL" id="PUHQ01000051">
    <property type="protein sequence ID" value="KAG0659696.1"/>
    <property type="molecule type" value="Genomic_DNA"/>
</dbReference>
<dbReference type="InterPro" id="IPR012792">
    <property type="entry name" value="3-oxoacid_CoA-transf_A"/>
</dbReference>
<dbReference type="PANTHER" id="PTHR13707">
    <property type="entry name" value="KETOACID-COENZYME A TRANSFERASE"/>
    <property type="match status" value="1"/>
</dbReference>
<evidence type="ECO:0000256" key="1">
    <source>
        <dbReference type="ARBA" id="ARBA00007154"/>
    </source>
</evidence>
<dbReference type="AlphaFoldDB" id="A0A9P6VZL4"/>
<feature type="compositionally biased region" description="Low complexity" evidence="5">
    <location>
        <begin position="289"/>
        <end position="301"/>
    </location>
</feature>
<gene>
    <name evidence="6" type="ORF">C6P46_005055</name>
</gene>
<organism evidence="6 7">
    <name type="scientific">Rhodotorula mucilaginosa</name>
    <name type="common">Yeast</name>
    <name type="synonym">Rhodotorula rubra</name>
    <dbReference type="NCBI Taxonomy" id="5537"/>
    <lineage>
        <taxon>Eukaryota</taxon>
        <taxon>Fungi</taxon>
        <taxon>Dikarya</taxon>
        <taxon>Basidiomycota</taxon>
        <taxon>Pucciniomycotina</taxon>
        <taxon>Microbotryomycetes</taxon>
        <taxon>Sporidiobolales</taxon>
        <taxon>Sporidiobolaceae</taxon>
        <taxon>Rhodotorula</taxon>
    </lineage>
</organism>
<keyword evidence="7" id="KW-1185">Reference proteome</keyword>
<evidence type="ECO:0000256" key="5">
    <source>
        <dbReference type="SAM" id="MobiDB-lite"/>
    </source>
</evidence>
<dbReference type="SUPFAM" id="SSF100950">
    <property type="entry name" value="NagB/RpiA/CoA transferase-like"/>
    <property type="match status" value="2"/>
</dbReference>
<dbReference type="NCBIfam" id="TIGR02429">
    <property type="entry name" value="pcaI_scoA_fam"/>
    <property type="match status" value="1"/>
</dbReference>
<comment type="caution">
    <text evidence="6">The sequence shown here is derived from an EMBL/GenBank/DDBJ whole genome shotgun (WGS) entry which is preliminary data.</text>
</comment>
<accession>A0A9P6VZL4</accession>
<keyword evidence="3" id="KW-0496">Mitochondrion</keyword>
<dbReference type="InterPro" id="IPR037171">
    <property type="entry name" value="NagB/RpiA_transferase-like"/>
</dbReference>
<reference evidence="6 7" key="1">
    <citation type="submission" date="2020-11" db="EMBL/GenBank/DDBJ databases">
        <title>Kefir isolates.</title>
        <authorList>
            <person name="Marcisauskas S."/>
            <person name="Kim Y."/>
            <person name="Blasche S."/>
        </authorList>
    </citation>
    <scope>NUCLEOTIDE SEQUENCE [LARGE SCALE GENOMIC DNA]</scope>
    <source>
        <strain evidence="6 7">KR</strain>
    </source>
</reference>